<name>M0KB40_9EURY</name>
<accession>M0KB40</accession>
<dbReference type="AlphaFoldDB" id="M0KB40"/>
<dbReference type="RefSeq" id="WP_008311488.1">
    <property type="nucleotide sequence ID" value="NZ_AOLW01000032.1"/>
</dbReference>
<reference evidence="1 2" key="1">
    <citation type="journal article" date="2014" name="PLoS Genet.">
        <title>Phylogenetically driven sequencing of extremely halophilic archaea reveals strategies for static and dynamic osmo-response.</title>
        <authorList>
            <person name="Becker E.A."/>
            <person name="Seitzer P.M."/>
            <person name="Tritt A."/>
            <person name="Larsen D."/>
            <person name="Krusor M."/>
            <person name="Yao A.I."/>
            <person name="Wu D."/>
            <person name="Madern D."/>
            <person name="Eisen J.A."/>
            <person name="Darling A.E."/>
            <person name="Facciotti M.T."/>
        </authorList>
    </citation>
    <scope>NUCLEOTIDE SEQUENCE [LARGE SCALE GENOMIC DNA]</scope>
    <source>
        <strain evidence="1 2">JCM 13557</strain>
    </source>
</reference>
<sequence length="219" mass="23797">MTRENSRRAFLHSVGAVSLTGVTATSSAAETTLTAPDLVIPESAAPNDFDPLPSVESNRFTDALHAAAPGLTSSDIAVAGYWNGATQTDPEWVLSSMAVVADESLPRAPIEAAAEQAYDEYVAEYDAETSSLIDFEQTHVRTDQTTEWGVDMHRAPMFSDRTDGGELVFSERMRYQFFDTAAVATLAFGPHKQDPPVDALVNEYAALQRDRYETRGGTQ</sequence>
<proteinExistence type="predicted"/>
<dbReference type="Proteomes" id="UP000011623">
    <property type="component" value="Unassembled WGS sequence"/>
</dbReference>
<protein>
    <submittedName>
        <fullName evidence="1">Uncharacterized protein</fullName>
    </submittedName>
</protein>
<dbReference type="EMBL" id="AOLW01000032">
    <property type="protein sequence ID" value="EMA18436.1"/>
    <property type="molecule type" value="Genomic_DNA"/>
</dbReference>
<dbReference type="PATRIC" id="fig|1227452.3.peg.2838"/>
<organism evidence="1 2">
    <name type="scientific">Haloarcula amylolytica JCM 13557</name>
    <dbReference type="NCBI Taxonomy" id="1227452"/>
    <lineage>
        <taxon>Archaea</taxon>
        <taxon>Methanobacteriati</taxon>
        <taxon>Methanobacteriota</taxon>
        <taxon>Stenosarchaea group</taxon>
        <taxon>Halobacteria</taxon>
        <taxon>Halobacteriales</taxon>
        <taxon>Haloarculaceae</taxon>
        <taxon>Haloarcula</taxon>
    </lineage>
</organism>
<gene>
    <name evidence="1" type="ORF">C442_14245</name>
</gene>
<evidence type="ECO:0000313" key="2">
    <source>
        <dbReference type="Proteomes" id="UP000011623"/>
    </source>
</evidence>
<dbReference type="PROSITE" id="PS51318">
    <property type="entry name" value="TAT"/>
    <property type="match status" value="1"/>
</dbReference>
<dbReference type="InterPro" id="IPR006311">
    <property type="entry name" value="TAT_signal"/>
</dbReference>
<evidence type="ECO:0000313" key="1">
    <source>
        <dbReference type="EMBL" id="EMA18436.1"/>
    </source>
</evidence>
<comment type="caution">
    <text evidence="1">The sequence shown here is derived from an EMBL/GenBank/DDBJ whole genome shotgun (WGS) entry which is preliminary data.</text>
</comment>
<keyword evidence="2" id="KW-1185">Reference proteome</keyword>